<protein>
    <submittedName>
        <fullName evidence="2">RNA-dependent RNA polymerase</fullName>
    </submittedName>
</protein>
<accession>A0A6H0DIQ9</accession>
<reference evidence="2" key="1">
    <citation type="submission" date="2020-01" db="EMBL/GenBank/DDBJ databases">
        <title>Sustained virome diversity in Antarctic penguins and their ticks: geographical connectedness and no evidence for low pathogen pressure.</title>
        <authorList>
            <person name="Wille M."/>
            <person name="Harvey E."/>
            <person name="Shi M."/>
            <person name="Gonzalez-Acuna D."/>
            <person name="Holmes E.C."/>
            <person name="Hurt A.C."/>
        </authorList>
    </citation>
    <scope>NUCLEOTIDE SEQUENCE</scope>
    <source>
        <strain evidence="2">Antarctic102</strain>
    </source>
</reference>
<sequence>MYAICLLCLNLMSSWKDPSDLSDQTWKHLIEMTQDKNVIVDLIVIDAEIRTVEETEHIEDNVAFFVPKLLSSTGVLIYKVFGTHLLVSEGKVISKVGSLFKQTELKTTQVTSSFSSEMYLVCQFPLQSKIRDPYVNMEQVRQALNKCYALRSIQEGFERACSIQPSKMMSGIPTNLIPSSAVEASIILMDLGMGAGNSHECAQLIAVNQGRSNDALPVVLSVLAVHSNSILNITKETNPEIYAPPSDQRLQKHLTFFLGSWIFLAWLTKRLTYYTRVQLFLRDTVTYN</sequence>
<keyword evidence="2" id="KW-0548">Nucleotidyltransferase</keyword>
<dbReference type="InterPro" id="IPR039530">
    <property type="entry name" value="L_methyltransferase_rhabdo"/>
</dbReference>
<name>A0A6H0DIQ9_9VIRU</name>
<organism evidence="2">
    <name type="scientific">Messner virus</name>
    <dbReference type="NCBI Taxonomy" id="2707243"/>
    <lineage>
        <taxon>Viruses</taxon>
        <taxon>Riboviria</taxon>
    </lineage>
</organism>
<keyword evidence="2" id="KW-0696">RNA-directed RNA polymerase</keyword>
<keyword evidence="2" id="KW-0808">Transferase</keyword>
<dbReference type="EMBL" id="MT025174">
    <property type="protein sequence ID" value="QIS88065.1"/>
    <property type="molecule type" value="Genomic_RNA"/>
</dbReference>
<proteinExistence type="predicted"/>
<dbReference type="GO" id="GO:0003968">
    <property type="term" value="F:RNA-directed RNA polymerase activity"/>
    <property type="evidence" value="ECO:0007669"/>
    <property type="project" value="UniProtKB-KW"/>
</dbReference>
<evidence type="ECO:0000313" key="2">
    <source>
        <dbReference type="EMBL" id="QIS88065.1"/>
    </source>
</evidence>
<evidence type="ECO:0000259" key="1">
    <source>
        <dbReference type="PROSITE" id="PS51590"/>
    </source>
</evidence>
<dbReference type="InterPro" id="IPR025786">
    <property type="entry name" value="Mononega_L_MeTrfase"/>
</dbReference>
<dbReference type="Pfam" id="PF21081">
    <property type="entry name" value="Methyltrans_Mon_3rd"/>
    <property type="match status" value="1"/>
</dbReference>
<dbReference type="PROSITE" id="PS51590">
    <property type="entry name" value="SAM_MT_MNV_L"/>
    <property type="match status" value="1"/>
</dbReference>
<dbReference type="InterPro" id="IPR048398">
    <property type="entry name" value="Methyltrans_Mon_C"/>
</dbReference>
<dbReference type="Pfam" id="PF14314">
    <property type="entry name" value="Methyltrans_Mon_2nd"/>
    <property type="match status" value="1"/>
</dbReference>
<feature type="domain" description="Mononegavirus-type SAM-dependent 2'-O-MTase" evidence="1">
    <location>
        <begin position="1"/>
        <end position="121"/>
    </location>
</feature>